<evidence type="ECO:0000313" key="4">
    <source>
        <dbReference type="Proteomes" id="UP000256572"/>
    </source>
</evidence>
<feature type="compositionally biased region" description="Pro residues" evidence="1">
    <location>
        <begin position="267"/>
        <end position="279"/>
    </location>
</feature>
<name>A0AAN1PIS1_9PROT</name>
<feature type="signal peptide" evidence="2">
    <location>
        <begin position="1"/>
        <end position="26"/>
    </location>
</feature>
<proteinExistence type="predicted"/>
<reference evidence="3 4" key="2">
    <citation type="submission" date="2018-08" db="EMBL/GenBank/DDBJ databases">
        <title>Acetobacter oryzifermentans sp. nov., isolated from Korea traditional vinegar and reclassification of Acetobacter pasteurianus subsp. ascendens (Henneberg 1898) as Acetobacter ascendens comb. nov.</title>
        <authorList>
            <person name="Cho G.Y."/>
            <person name="Lee S.H."/>
        </authorList>
    </citation>
    <scope>NUCLEOTIDE SEQUENCE [LARGE SCALE GENOMIC DNA]</scope>
    <source>
        <strain evidence="3 4">SH</strain>
    </source>
</reference>
<reference evidence="3 4" key="1">
    <citation type="submission" date="2017-09" db="EMBL/GenBank/DDBJ databases">
        <authorList>
            <person name="Kim K.H."/>
            <person name="Chun B.H."/>
            <person name="Han G.S."/>
            <person name="Hyun S.G."/>
            <person name="Jeon C.O."/>
        </authorList>
    </citation>
    <scope>NUCLEOTIDE SEQUENCE [LARGE SCALE GENOMIC DNA]</scope>
    <source>
        <strain evidence="3 4">SH</strain>
    </source>
</reference>
<evidence type="ECO:0000313" key="3">
    <source>
        <dbReference type="EMBL" id="AXN01061.1"/>
    </source>
</evidence>
<feature type="compositionally biased region" description="Low complexity" evidence="1">
    <location>
        <begin position="299"/>
        <end position="317"/>
    </location>
</feature>
<dbReference type="AlphaFoldDB" id="A0AAN1PIS1"/>
<evidence type="ECO:0000256" key="1">
    <source>
        <dbReference type="SAM" id="MobiDB-lite"/>
    </source>
</evidence>
<sequence length="317" mass="32604">MLGFRPVFLALGACTALLAAPPAAYAAEKNPHYGLQVMKMRPGPPPMTVATAAPGILDYDGIPTVLGTNAANVGGLMYFCYHNKLITDTTVNMLGRELAKLPDVRNSSDYAWGGIGMLRLGPDQMFDTRTLNRDQREAVCSRTALMGPDLLKAARNGDAAPSIDNQRASDEKPRWPSAPPPPIRATAPVAAAAAVPAGVAATPKITAPARAVSAPVAHVAPSRPAVSAPAYVAPRAVAATPHVAAPAVSAPVPKVVSAPPPAVMAPTPAPAPKPVPYTPLPSQQAIQDDVAQKAEAREAAAQAEFARQAASQAGAVR</sequence>
<dbReference type="EMBL" id="CP023189">
    <property type="protein sequence ID" value="AXN01061.1"/>
    <property type="molecule type" value="Genomic_DNA"/>
</dbReference>
<gene>
    <name evidence="3" type="ORF">CJF59_11245</name>
</gene>
<keyword evidence="2" id="KW-0732">Signal</keyword>
<feature type="region of interest" description="Disordered" evidence="1">
    <location>
        <begin position="155"/>
        <end position="180"/>
    </location>
</feature>
<feature type="region of interest" description="Disordered" evidence="1">
    <location>
        <begin position="267"/>
        <end position="317"/>
    </location>
</feature>
<feature type="chain" id="PRO_5042823647" evidence="2">
    <location>
        <begin position="27"/>
        <end position="317"/>
    </location>
</feature>
<dbReference type="Proteomes" id="UP000256572">
    <property type="component" value="Chromosome"/>
</dbReference>
<organism evidence="3 4">
    <name type="scientific">Acetobacter pomorum</name>
    <dbReference type="NCBI Taxonomy" id="65959"/>
    <lineage>
        <taxon>Bacteria</taxon>
        <taxon>Pseudomonadati</taxon>
        <taxon>Pseudomonadota</taxon>
        <taxon>Alphaproteobacteria</taxon>
        <taxon>Acetobacterales</taxon>
        <taxon>Acetobacteraceae</taxon>
        <taxon>Acetobacter</taxon>
    </lineage>
</organism>
<accession>A0AAN1PIS1</accession>
<protein>
    <submittedName>
        <fullName evidence="3">Uncharacterized protein</fullName>
    </submittedName>
</protein>
<dbReference type="RefSeq" id="WP_089178641.1">
    <property type="nucleotide sequence ID" value="NZ_CP023189.1"/>
</dbReference>
<evidence type="ECO:0000256" key="2">
    <source>
        <dbReference type="SAM" id="SignalP"/>
    </source>
</evidence>